<evidence type="ECO:0000256" key="4">
    <source>
        <dbReference type="ARBA" id="ARBA00022833"/>
    </source>
</evidence>
<evidence type="ECO:0000313" key="7">
    <source>
        <dbReference type="Proteomes" id="UP001159363"/>
    </source>
</evidence>
<organism evidence="6 7">
    <name type="scientific">Dryococelus australis</name>
    <dbReference type="NCBI Taxonomy" id="614101"/>
    <lineage>
        <taxon>Eukaryota</taxon>
        <taxon>Metazoa</taxon>
        <taxon>Ecdysozoa</taxon>
        <taxon>Arthropoda</taxon>
        <taxon>Hexapoda</taxon>
        <taxon>Insecta</taxon>
        <taxon>Pterygota</taxon>
        <taxon>Neoptera</taxon>
        <taxon>Polyneoptera</taxon>
        <taxon>Phasmatodea</taxon>
        <taxon>Verophasmatodea</taxon>
        <taxon>Anareolatae</taxon>
        <taxon>Phasmatidae</taxon>
        <taxon>Eurycanthinae</taxon>
        <taxon>Dryococelus</taxon>
    </lineage>
</organism>
<dbReference type="InterPro" id="IPR052035">
    <property type="entry name" value="ZnF_BED_domain_contain"/>
</dbReference>
<comment type="subcellular location">
    <subcellularLocation>
        <location evidence="1">Nucleus</location>
    </subcellularLocation>
</comment>
<keyword evidence="5" id="KW-0539">Nucleus</keyword>
<evidence type="ECO:0000256" key="5">
    <source>
        <dbReference type="ARBA" id="ARBA00023242"/>
    </source>
</evidence>
<keyword evidence="4" id="KW-0862">Zinc</keyword>
<evidence type="ECO:0000256" key="2">
    <source>
        <dbReference type="ARBA" id="ARBA00022723"/>
    </source>
</evidence>
<dbReference type="PANTHER" id="PTHR46481">
    <property type="entry name" value="ZINC FINGER BED DOMAIN-CONTAINING PROTEIN 4"/>
    <property type="match status" value="1"/>
</dbReference>
<keyword evidence="2" id="KW-0479">Metal-binding</keyword>
<sequence>MTTKRYLGITLHFIKKESLASITAGVKELGVCVIVTFFKKSVGAADELRKTQEFSGFPQLKAKQSVPTHWNPVYYMLEIFIELSEMAGLVLLQFPKAPPMITATQLLVFKEVIRILKPFEVLTKELSGDAYVASSKVIPLVQCVTNKIVSLQQLTDTGQKLKDIALAEINKRYGAVEHVANLAVSIILYPRFKRMDLNDPEAISEAMRNMYGLMQELSDTDGNIAGETCNKPVEINEDSLWSYHSELVKSTQVSSSGASDDELKQYSKQSVIPIF</sequence>
<dbReference type="Proteomes" id="UP001159363">
    <property type="component" value="Chromosome 2"/>
</dbReference>
<dbReference type="InterPro" id="IPR012337">
    <property type="entry name" value="RNaseH-like_sf"/>
</dbReference>
<comment type="caution">
    <text evidence="6">The sequence shown here is derived from an EMBL/GenBank/DDBJ whole genome shotgun (WGS) entry which is preliminary data.</text>
</comment>
<dbReference type="PANTHER" id="PTHR46481:SF10">
    <property type="entry name" value="ZINC FINGER BED DOMAIN-CONTAINING PROTEIN 39"/>
    <property type="match status" value="1"/>
</dbReference>
<evidence type="ECO:0000313" key="6">
    <source>
        <dbReference type="EMBL" id="KAJ8893533.1"/>
    </source>
</evidence>
<keyword evidence="3" id="KW-0863">Zinc-finger</keyword>
<name>A0ABQ9IA49_9NEOP</name>
<accession>A0ABQ9IA49</accession>
<proteinExistence type="predicted"/>
<gene>
    <name evidence="6" type="ORF">PR048_006131</name>
</gene>
<dbReference type="SUPFAM" id="SSF53098">
    <property type="entry name" value="Ribonuclease H-like"/>
    <property type="match status" value="1"/>
</dbReference>
<protein>
    <submittedName>
        <fullName evidence="6">Uncharacterized protein</fullName>
    </submittedName>
</protein>
<evidence type="ECO:0000256" key="3">
    <source>
        <dbReference type="ARBA" id="ARBA00022771"/>
    </source>
</evidence>
<evidence type="ECO:0000256" key="1">
    <source>
        <dbReference type="ARBA" id="ARBA00004123"/>
    </source>
</evidence>
<dbReference type="EMBL" id="JARBHB010000002">
    <property type="protein sequence ID" value="KAJ8893533.1"/>
    <property type="molecule type" value="Genomic_DNA"/>
</dbReference>
<reference evidence="6 7" key="1">
    <citation type="submission" date="2023-02" db="EMBL/GenBank/DDBJ databases">
        <title>LHISI_Scaffold_Assembly.</title>
        <authorList>
            <person name="Stuart O.P."/>
            <person name="Cleave R."/>
            <person name="Magrath M.J.L."/>
            <person name="Mikheyev A.S."/>
        </authorList>
    </citation>
    <scope>NUCLEOTIDE SEQUENCE [LARGE SCALE GENOMIC DNA]</scope>
    <source>
        <strain evidence="6">Daus_M_001</strain>
        <tissue evidence="6">Leg muscle</tissue>
    </source>
</reference>
<keyword evidence="7" id="KW-1185">Reference proteome</keyword>